<keyword evidence="3" id="KW-1185">Reference proteome</keyword>
<reference evidence="2 3" key="1">
    <citation type="submission" date="2019-06" db="EMBL/GenBank/DDBJ databases">
        <title>Thermomonas aquatica sp. nov., isolated from an industrial wastewater treatment plant.</title>
        <authorList>
            <person name="Jeon J.H."/>
            <person name="Park D.-S."/>
        </authorList>
    </citation>
    <scope>NUCLEOTIDE SEQUENCE [LARGE SCALE GENOMIC DNA]</scope>
    <source>
        <strain evidence="2 3">SY21</strain>
    </source>
</reference>
<accession>A0A5B7ZRU7</accession>
<dbReference type="OrthoDB" id="5974338at2"/>
<dbReference type="RefSeq" id="WP_139716530.1">
    <property type="nucleotide sequence ID" value="NZ_CP040871.1"/>
</dbReference>
<evidence type="ECO:0000313" key="3">
    <source>
        <dbReference type="Proteomes" id="UP000308149"/>
    </source>
</evidence>
<dbReference type="NCBIfam" id="NF041455">
    <property type="entry name" value="DSF_Ax21"/>
    <property type="match status" value="1"/>
</dbReference>
<feature type="signal peptide" evidence="1">
    <location>
        <begin position="1"/>
        <end position="20"/>
    </location>
</feature>
<dbReference type="InterPro" id="IPR026364">
    <property type="entry name" value="Ax21"/>
</dbReference>
<proteinExistence type="predicted"/>
<keyword evidence="1" id="KW-0732">Signal</keyword>
<organism evidence="2 3">
    <name type="scientific">Thermomonas aquatica</name>
    <dbReference type="NCBI Taxonomy" id="2202149"/>
    <lineage>
        <taxon>Bacteria</taxon>
        <taxon>Pseudomonadati</taxon>
        <taxon>Pseudomonadota</taxon>
        <taxon>Gammaproteobacteria</taxon>
        <taxon>Lysobacterales</taxon>
        <taxon>Lysobacteraceae</taxon>
        <taxon>Thermomonas</taxon>
    </lineage>
</organism>
<feature type="chain" id="PRO_5022942151" evidence="1">
    <location>
        <begin position="21"/>
        <end position="187"/>
    </location>
</feature>
<dbReference type="EMBL" id="CP040871">
    <property type="protein sequence ID" value="QDA57479.1"/>
    <property type="molecule type" value="Genomic_DNA"/>
</dbReference>
<protein>
    <submittedName>
        <fullName evidence="2">Ax21 family protein</fullName>
    </submittedName>
</protein>
<name>A0A5B7ZRU7_9GAMM</name>
<evidence type="ECO:0000313" key="2">
    <source>
        <dbReference type="EMBL" id="QDA57479.1"/>
    </source>
</evidence>
<dbReference type="AlphaFoldDB" id="A0A5B7ZRU7"/>
<dbReference type="KEGG" id="thes:FHQ07_09250"/>
<gene>
    <name evidence="2" type="ORF">FHQ07_09250</name>
</gene>
<evidence type="ECO:0000256" key="1">
    <source>
        <dbReference type="SAM" id="SignalP"/>
    </source>
</evidence>
<sequence>MKRSLIALALVAALPFAASAQDAARPNYNFVQGSYVSTNTDAGNADGWGLGGSVAVHPNVHLFADYSNQKIDHTSVDFDQWRAGVGYNRAIGASTDFVGNVAYEKFDAGAGIKVDGYSAEAGVRSVLAPKFEGYAMLGYEDGDNYDGDVYGRLGAQVKFNQNWGIGADVKVANGGDTQWTVGPRITW</sequence>
<dbReference type="InterPro" id="IPR023614">
    <property type="entry name" value="Porin_dom_sf"/>
</dbReference>
<dbReference type="Proteomes" id="UP000308149">
    <property type="component" value="Chromosome"/>
</dbReference>
<dbReference type="SUPFAM" id="SSF56935">
    <property type="entry name" value="Porins"/>
    <property type="match status" value="1"/>
</dbReference>
<dbReference type="Gene3D" id="2.40.160.10">
    <property type="entry name" value="Porin"/>
    <property type="match status" value="1"/>
</dbReference>